<reference evidence="2" key="2">
    <citation type="journal article" date="2020" name="Nat. Commun.">
        <title>Large-scale genome sequencing of mycorrhizal fungi provides insights into the early evolution of symbiotic traits.</title>
        <authorList>
            <person name="Miyauchi S."/>
            <person name="Kiss E."/>
            <person name="Kuo A."/>
            <person name="Drula E."/>
            <person name="Kohler A."/>
            <person name="Sanchez-Garcia M."/>
            <person name="Morin E."/>
            <person name="Andreopoulos B."/>
            <person name="Barry K.W."/>
            <person name="Bonito G."/>
            <person name="Buee M."/>
            <person name="Carver A."/>
            <person name="Chen C."/>
            <person name="Cichocki N."/>
            <person name="Clum A."/>
            <person name="Culley D."/>
            <person name="Crous P.W."/>
            <person name="Fauchery L."/>
            <person name="Girlanda M."/>
            <person name="Hayes R.D."/>
            <person name="Keri Z."/>
            <person name="LaButti K."/>
            <person name="Lipzen A."/>
            <person name="Lombard V."/>
            <person name="Magnuson J."/>
            <person name="Maillard F."/>
            <person name="Murat C."/>
            <person name="Nolan M."/>
            <person name="Ohm R.A."/>
            <person name="Pangilinan J."/>
            <person name="Pereira M.F."/>
            <person name="Perotto S."/>
            <person name="Peter M."/>
            <person name="Pfister S."/>
            <person name="Riley R."/>
            <person name="Sitrit Y."/>
            <person name="Stielow J.B."/>
            <person name="Szollosi G."/>
            <person name="Zifcakova L."/>
            <person name="Stursova M."/>
            <person name="Spatafora J.W."/>
            <person name="Tedersoo L."/>
            <person name="Vaario L.M."/>
            <person name="Yamada A."/>
            <person name="Yan M."/>
            <person name="Wang P."/>
            <person name="Xu J."/>
            <person name="Bruns T."/>
            <person name="Baldrian P."/>
            <person name="Vilgalys R."/>
            <person name="Dunand C."/>
            <person name="Henrissat B."/>
            <person name="Grigoriev I.V."/>
            <person name="Hibbett D."/>
            <person name="Nagy L.G."/>
            <person name="Martin F.M."/>
        </authorList>
    </citation>
    <scope>NUCLEOTIDE SEQUENCE</scope>
    <source>
        <strain evidence="2">BED1</strain>
    </source>
</reference>
<name>A0AAD4C4C9_BOLED</name>
<keyword evidence="3" id="KW-1185">Reference proteome</keyword>
<feature type="compositionally biased region" description="Low complexity" evidence="1">
    <location>
        <begin position="1"/>
        <end position="16"/>
    </location>
</feature>
<proteinExistence type="predicted"/>
<dbReference type="EMBL" id="WHUW01000004">
    <property type="protein sequence ID" value="KAF8448021.1"/>
    <property type="molecule type" value="Genomic_DNA"/>
</dbReference>
<organism evidence="2 3">
    <name type="scientific">Boletus edulis BED1</name>
    <dbReference type="NCBI Taxonomy" id="1328754"/>
    <lineage>
        <taxon>Eukaryota</taxon>
        <taxon>Fungi</taxon>
        <taxon>Dikarya</taxon>
        <taxon>Basidiomycota</taxon>
        <taxon>Agaricomycotina</taxon>
        <taxon>Agaricomycetes</taxon>
        <taxon>Agaricomycetidae</taxon>
        <taxon>Boletales</taxon>
        <taxon>Boletineae</taxon>
        <taxon>Boletaceae</taxon>
        <taxon>Boletoideae</taxon>
        <taxon>Boletus</taxon>
    </lineage>
</organism>
<evidence type="ECO:0000256" key="1">
    <source>
        <dbReference type="SAM" id="MobiDB-lite"/>
    </source>
</evidence>
<sequence length="111" mass="12751">MSSTIETSLSSKSSMSYGLWPSRSKSLRCSAEILTTILRSAKYFNGLLRLEEDYHKNCKIITRCWEELIDCNDGAVVHFQDSLKEHDQNISARTFPRSLIPLQPAFPRRRA</sequence>
<dbReference type="Proteomes" id="UP001194468">
    <property type="component" value="Unassembled WGS sequence"/>
</dbReference>
<dbReference type="AlphaFoldDB" id="A0AAD4C4C9"/>
<accession>A0AAD4C4C9</accession>
<evidence type="ECO:0000313" key="3">
    <source>
        <dbReference type="Proteomes" id="UP001194468"/>
    </source>
</evidence>
<comment type="caution">
    <text evidence="2">The sequence shown here is derived from an EMBL/GenBank/DDBJ whole genome shotgun (WGS) entry which is preliminary data.</text>
</comment>
<reference evidence="2" key="1">
    <citation type="submission" date="2019-10" db="EMBL/GenBank/DDBJ databases">
        <authorList>
            <consortium name="DOE Joint Genome Institute"/>
            <person name="Kuo A."/>
            <person name="Miyauchi S."/>
            <person name="Kiss E."/>
            <person name="Drula E."/>
            <person name="Kohler A."/>
            <person name="Sanchez-Garcia M."/>
            <person name="Andreopoulos B."/>
            <person name="Barry K.W."/>
            <person name="Bonito G."/>
            <person name="Buee M."/>
            <person name="Carver A."/>
            <person name="Chen C."/>
            <person name="Cichocki N."/>
            <person name="Clum A."/>
            <person name="Culley D."/>
            <person name="Crous P.W."/>
            <person name="Fauchery L."/>
            <person name="Girlanda M."/>
            <person name="Hayes R."/>
            <person name="Keri Z."/>
            <person name="LaButti K."/>
            <person name="Lipzen A."/>
            <person name="Lombard V."/>
            <person name="Magnuson J."/>
            <person name="Maillard F."/>
            <person name="Morin E."/>
            <person name="Murat C."/>
            <person name="Nolan M."/>
            <person name="Ohm R."/>
            <person name="Pangilinan J."/>
            <person name="Pereira M."/>
            <person name="Perotto S."/>
            <person name="Peter M."/>
            <person name="Riley R."/>
            <person name="Sitrit Y."/>
            <person name="Stielow B."/>
            <person name="Szollosi G."/>
            <person name="Zifcakova L."/>
            <person name="Stursova M."/>
            <person name="Spatafora J.W."/>
            <person name="Tedersoo L."/>
            <person name="Vaario L.-M."/>
            <person name="Yamada A."/>
            <person name="Yan M."/>
            <person name="Wang P."/>
            <person name="Xu J."/>
            <person name="Bruns T."/>
            <person name="Baldrian P."/>
            <person name="Vilgalys R."/>
            <person name="Henrissat B."/>
            <person name="Grigoriev I.V."/>
            <person name="Hibbett D."/>
            <person name="Nagy L.G."/>
            <person name="Martin F.M."/>
        </authorList>
    </citation>
    <scope>NUCLEOTIDE SEQUENCE</scope>
    <source>
        <strain evidence="2">BED1</strain>
    </source>
</reference>
<feature type="region of interest" description="Disordered" evidence="1">
    <location>
        <begin position="1"/>
        <end position="21"/>
    </location>
</feature>
<gene>
    <name evidence="2" type="ORF">L210DRAFT_2832926</name>
</gene>
<protein>
    <submittedName>
        <fullName evidence="2">Uncharacterized protein</fullName>
    </submittedName>
</protein>
<evidence type="ECO:0000313" key="2">
    <source>
        <dbReference type="EMBL" id="KAF8448021.1"/>
    </source>
</evidence>